<dbReference type="EMBL" id="CM031816">
    <property type="protein sequence ID" value="KAG6645890.1"/>
    <property type="molecule type" value="Genomic_DNA"/>
</dbReference>
<protein>
    <recommendedName>
        <fullName evidence="5">Transmembrane protein</fullName>
    </recommendedName>
</protein>
<feature type="compositionally biased region" description="Basic residues" evidence="1">
    <location>
        <begin position="87"/>
        <end position="100"/>
    </location>
</feature>
<proteinExistence type="predicted"/>
<organism evidence="3 4">
    <name type="scientific">Carya illinoinensis</name>
    <name type="common">Pecan</name>
    <dbReference type="NCBI Taxonomy" id="32201"/>
    <lineage>
        <taxon>Eukaryota</taxon>
        <taxon>Viridiplantae</taxon>
        <taxon>Streptophyta</taxon>
        <taxon>Embryophyta</taxon>
        <taxon>Tracheophyta</taxon>
        <taxon>Spermatophyta</taxon>
        <taxon>Magnoliopsida</taxon>
        <taxon>eudicotyledons</taxon>
        <taxon>Gunneridae</taxon>
        <taxon>Pentapetalae</taxon>
        <taxon>rosids</taxon>
        <taxon>fabids</taxon>
        <taxon>Fagales</taxon>
        <taxon>Juglandaceae</taxon>
        <taxon>Carya</taxon>
    </lineage>
</organism>
<evidence type="ECO:0000313" key="4">
    <source>
        <dbReference type="Proteomes" id="UP000811609"/>
    </source>
</evidence>
<evidence type="ECO:0008006" key="5">
    <source>
        <dbReference type="Google" id="ProtNLM"/>
    </source>
</evidence>
<accession>A0A8T1Q037</accession>
<keyword evidence="2" id="KW-0472">Membrane</keyword>
<feature type="region of interest" description="Disordered" evidence="1">
    <location>
        <begin position="87"/>
        <end position="111"/>
    </location>
</feature>
<feature type="transmembrane region" description="Helical" evidence="2">
    <location>
        <begin position="149"/>
        <end position="168"/>
    </location>
</feature>
<dbReference type="AlphaFoldDB" id="A0A8T1Q037"/>
<name>A0A8T1Q037_CARIL</name>
<dbReference type="Proteomes" id="UP000811609">
    <property type="component" value="Chromosome 8"/>
</dbReference>
<comment type="caution">
    <text evidence="3">The sequence shown here is derived from an EMBL/GenBank/DDBJ whole genome shotgun (WGS) entry which is preliminary data.</text>
</comment>
<keyword evidence="2" id="KW-1133">Transmembrane helix</keyword>
<keyword evidence="4" id="KW-1185">Reference proteome</keyword>
<keyword evidence="2" id="KW-0812">Transmembrane</keyword>
<dbReference type="PANTHER" id="PTHR34188:SF21">
    <property type="entry name" value="BZIP DOMAIN-CONTAINING PROTEIN"/>
    <property type="match status" value="1"/>
</dbReference>
<sequence>MDHGYSEESDSMVDLESGEKTSEDDGIEDLDVVGKNAKKMLGSPRSGCNGFGGSGRDIDGLGSSNNVLQSGDVEGKTAGMVEMKMAKEKRRIRSFKKPPKPPRPPNSPSLDVADMKLVREIYELARLRRARIERRKEIKKRRAGKASSSNANLIALVITTLFCFVIIFQDVCFRSVQRLVSTNFLSVQ</sequence>
<gene>
    <name evidence="3" type="ORF">CIPAW_08G154700</name>
</gene>
<evidence type="ECO:0000256" key="2">
    <source>
        <dbReference type="SAM" id="Phobius"/>
    </source>
</evidence>
<reference evidence="3" key="1">
    <citation type="submission" date="2020-12" db="EMBL/GenBank/DDBJ databases">
        <title>WGS assembly of Carya illinoinensis cv. Pawnee.</title>
        <authorList>
            <person name="Platts A."/>
            <person name="Shu S."/>
            <person name="Wright S."/>
            <person name="Barry K."/>
            <person name="Edger P."/>
            <person name="Pires J.C."/>
            <person name="Schmutz J."/>
        </authorList>
    </citation>
    <scope>NUCLEOTIDE SEQUENCE</scope>
    <source>
        <tissue evidence="3">Leaf</tissue>
    </source>
</reference>
<dbReference type="PANTHER" id="PTHR34188">
    <property type="entry name" value="OS01G0299500 PROTEIN"/>
    <property type="match status" value="1"/>
</dbReference>
<evidence type="ECO:0000256" key="1">
    <source>
        <dbReference type="SAM" id="MobiDB-lite"/>
    </source>
</evidence>
<feature type="region of interest" description="Disordered" evidence="1">
    <location>
        <begin position="1"/>
        <end position="29"/>
    </location>
</feature>
<evidence type="ECO:0000313" key="3">
    <source>
        <dbReference type="EMBL" id="KAG6645890.1"/>
    </source>
</evidence>